<dbReference type="EMBL" id="BAABKC010000125">
    <property type="protein sequence ID" value="GAA5077584.1"/>
    <property type="molecule type" value="Genomic_DNA"/>
</dbReference>
<keyword evidence="3" id="KW-1185">Reference proteome</keyword>
<proteinExistence type="predicted"/>
<organism evidence="2 3">
    <name type="scientific">Streptomyces similanensis</name>
    <dbReference type="NCBI Taxonomy" id="1274988"/>
    <lineage>
        <taxon>Bacteria</taxon>
        <taxon>Bacillati</taxon>
        <taxon>Actinomycetota</taxon>
        <taxon>Actinomycetes</taxon>
        <taxon>Kitasatosporales</taxon>
        <taxon>Streptomycetaceae</taxon>
        <taxon>Streptomyces</taxon>
    </lineage>
</organism>
<evidence type="ECO:0000256" key="1">
    <source>
        <dbReference type="SAM" id="MobiDB-lite"/>
    </source>
</evidence>
<accession>A0ABP9LJW6</accession>
<feature type="region of interest" description="Disordered" evidence="1">
    <location>
        <begin position="1"/>
        <end position="26"/>
    </location>
</feature>
<dbReference type="Proteomes" id="UP001500124">
    <property type="component" value="Unassembled WGS sequence"/>
</dbReference>
<protein>
    <submittedName>
        <fullName evidence="2">Uncharacterized protein</fullName>
    </submittedName>
</protein>
<evidence type="ECO:0000313" key="3">
    <source>
        <dbReference type="Proteomes" id="UP001500124"/>
    </source>
</evidence>
<name>A0ABP9LJW6_9ACTN</name>
<reference evidence="3" key="1">
    <citation type="journal article" date="2019" name="Int. J. Syst. Evol. Microbiol.">
        <title>The Global Catalogue of Microorganisms (GCM) 10K type strain sequencing project: providing services to taxonomists for standard genome sequencing and annotation.</title>
        <authorList>
            <consortium name="The Broad Institute Genomics Platform"/>
            <consortium name="The Broad Institute Genome Sequencing Center for Infectious Disease"/>
            <person name="Wu L."/>
            <person name="Ma J."/>
        </authorList>
    </citation>
    <scope>NUCLEOTIDE SEQUENCE [LARGE SCALE GENOMIC DNA]</scope>
    <source>
        <strain evidence="3">JCM 18410</strain>
    </source>
</reference>
<gene>
    <name evidence="2" type="ORF">GCM10023336_68470</name>
</gene>
<evidence type="ECO:0000313" key="2">
    <source>
        <dbReference type="EMBL" id="GAA5077584.1"/>
    </source>
</evidence>
<comment type="caution">
    <text evidence="2">The sequence shown here is derived from an EMBL/GenBank/DDBJ whole genome shotgun (WGS) entry which is preliminary data.</text>
</comment>
<sequence>MFAEADAEAEAGALASPGESGRADQGGVGSWRAAVLVCPASHAAWWGSVAPEVRPPAATAAID</sequence>